<dbReference type="Proteomes" id="UP000233837">
    <property type="component" value="Unassembled WGS sequence"/>
</dbReference>
<organism evidence="1 2">
    <name type="scientific">Dendrobium catenatum</name>
    <dbReference type="NCBI Taxonomy" id="906689"/>
    <lineage>
        <taxon>Eukaryota</taxon>
        <taxon>Viridiplantae</taxon>
        <taxon>Streptophyta</taxon>
        <taxon>Embryophyta</taxon>
        <taxon>Tracheophyta</taxon>
        <taxon>Spermatophyta</taxon>
        <taxon>Magnoliopsida</taxon>
        <taxon>Liliopsida</taxon>
        <taxon>Asparagales</taxon>
        <taxon>Orchidaceae</taxon>
        <taxon>Epidendroideae</taxon>
        <taxon>Malaxideae</taxon>
        <taxon>Dendrobiinae</taxon>
        <taxon>Dendrobium</taxon>
    </lineage>
</organism>
<accession>A0A2I0W6A0</accession>
<dbReference type="AlphaFoldDB" id="A0A2I0W6A0"/>
<reference evidence="1 2" key="1">
    <citation type="journal article" date="2016" name="Sci. Rep.">
        <title>The Dendrobium catenatum Lindl. genome sequence provides insights into polysaccharide synthase, floral development and adaptive evolution.</title>
        <authorList>
            <person name="Zhang G.Q."/>
            <person name="Xu Q."/>
            <person name="Bian C."/>
            <person name="Tsai W.C."/>
            <person name="Yeh C.M."/>
            <person name="Liu K.W."/>
            <person name="Yoshida K."/>
            <person name="Zhang L.S."/>
            <person name="Chang S.B."/>
            <person name="Chen F."/>
            <person name="Shi Y."/>
            <person name="Su Y.Y."/>
            <person name="Zhang Y.Q."/>
            <person name="Chen L.J."/>
            <person name="Yin Y."/>
            <person name="Lin M."/>
            <person name="Huang H."/>
            <person name="Deng H."/>
            <person name="Wang Z.W."/>
            <person name="Zhu S.L."/>
            <person name="Zhao X."/>
            <person name="Deng C."/>
            <person name="Niu S.C."/>
            <person name="Huang J."/>
            <person name="Wang M."/>
            <person name="Liu G.H."/>
            <person name="Yang H.J."/>
            <person name="Xiao X.J."/>
            <person name="Hsiao Y.Y."/>
            <person name="Wu W.L."/>
            <person name="Chen Y.Y."/>
            <person name="Mitsuda N."/>
            <person name="Ohme-Takagi M."/>
            <person name="Luo Y.B."/>
            <person name="Van de Peer Y."/>
            <person name="Liu Z.J."/>
        </authorList>
    </citation>
    <scope>NUCLEOTIDE SEQUENCE [LARGE SCALE GENOMIC DNA]</scope>
    <source>
        <tissue evidence="1">The whole plant</tissue>
    </source>
</reference>
<protein>
    <submittedName>
        <fullName evidence="1">Uncharacterized protein</fullName>
    </submittedName>
</protein>
<name>A0A2I0W6A0_9ASPA</name>
<dbReference type="EMBL" id="KZ502884">
    <property type="protein sequence ID" value="PKU71189.1"/>
    <property type="molecule type" value="Genomic_DNA"/>
</dbReference>
<sequence length="64" mass="7366">MECSFSDISTLAKMEIAILHFFSHLSFSENKKAEKKLQRFCEGGAFDAFCNADINRWQYILLLG</sequence>
<evidence type="ECO:0000313" key="1">
    <source>
        <dbReference type="EMBL" id="PKU71189.1"/>
    </source>
</evidence>
<evidence type="ECO:0000313" key="2">
    <source>
        <dbReference type="Proteomes" id="UP000233837"/>
    </source>
</evidence>
<reference evidence="1 2" key="2">
    <citation type="journal article" date="2017" name="Nature">
        <title>The Apostasia genome and the evolution of orchids.</title>
        <authorList>
            <person name="Zhang G.Q."/>
            <person name="Liu K.W."/>
            <person name="Li Z."/>
            <person name="Lohaus R."/>
            <person name="Hsiao Y.Y."/>
            <person name="Niu S.C."/>
            <person name="Wang J.Y."/>
            <person name="Lin Y.C."/>
            <person name="Xu Q."/>
            <person name="Chen L.J."/>
            <person name="Yoshida K."/>
            <person name="Fujiwara S."/>
            <person name="Wang Z.W."/>
            <person name="Zhang Y.Q."/>
            <person name="Mitsuda N."/>
            <person name="Wang M."/>
            <person name="Liu G.H."/>
            <person name="Pecoraro L."/>
            <person name="Huang H.X."/>
            <person name="Xiao X.J."/>
            <person name="Lin M."/>
            <person name="Wu X.Y."/>
            <person name="Wu W.L."/>
            <person name="Chen Y.Y."/>
            <person name="Chang S.B."/>
            <person name="Sakamoto S."/>
            <person name="Ohme-Takagi M."/>
            <person name="Yagi M."/>
            <person name="Zeng S.J."/>
            <person name="Shen C.Y."/>
            <person name="Yeh C.M."/>
            <person name="Luo Y.B."/>
            <person name="Tsai W.C."/>
            <person name="Van de Peer Y."/>
            <person name="Liu Z.J."/>
        </authorList>
    </citation>
    <scope>NUCLEOTIDE SEQUENCE [LARGE SCALE GENOMIC DNA]</scope>
    <source>
        <tissue evidence="1">The whole plant</tissue>
    </source>
</reference>
<proteinExistence type="predicted"/>
<keyword evidence="2" id="KW-1185">Reference proteome</keyword>
<gene>
    <name evidence="1" type="ORF">MA16_Dca014815</name>
</gene>